<evidence type="ECO:0000256" key="2">
    <source>
        <dbReference type="ARBA" id="ARBA00023157"/>
    </source>
</evidence>
<dbReference type="PANTHER" id="PTHR11412">
    <property type="entry name" value="MACROGLOBULIN / COMPLEMENT"/>
    <property type="match status" value="1"/>
</dbReference>
<keyword evidence="3" id="KW-0325">Glycoprotein</keyword>
<reference evidence="8" key="2">
    <citation type="submission" date="2021-03" db="UniProtKB">
        <authorList>
            <consortium name="Ensembl"/>
        </authorList>
    </citation>
    <scope>IDENTIFICATION</scope>
</reference>
<dbReference type="Gene3D" id="2.60.40.690">
    <property type="entry name" value="Alpha-macroglobulin, receptor-binding domain"/>
    <property type="match status" value="1"/>
</dbReference>
<dbReference type="InterPro" id="IPR008930">
    <property type="entry name" value="Terpenoid_cyclase/PrenylTrfase"/>
</dbReference>
<evidence type="ECO:0000259" key="5">
    <source>
        <dbReference type="SMART" id="SM01359"/>
    </source>
</evidence>
<dbReference type="GO" id="GO:0005615">
    <property type="term" value="C:extracellular space"/>
    <property type="evidence" value="ECO:0007669"/>
    <property type="project" value="InterPro"/>
</dbReference>
<protein>
    <recommendedName>
        <fullName evidence="9">CD109 molecule</fullName>
    </recommendedName>
</protein>
<dbReference type="Gene3D" id="1.50.10.20">
    <property type="match status" value="1"/>
</dbReference>
<feature type="domain" description="Alpha-2-macroglobulin" evidence="6">
    <location>
        <begin position="655"/>
        <end position="746"/>
    </location>
</feature>
<dbReference type="InterPro" id="IPR041555">
    <property type="entry name" value="MG3"/>
</dbReference>
<proteinExistence type="predicted"/>
<dbReference type="Gene3D" id="2.60.40.1930">
    <property type="match status" value="1"/>
</dbReference>
<dbReference type="GeneTree" id="ENSGT00940000155926"/>
<feature type="chain" id="PRO_5031208645" description="CD109 molecule" evidence="4">
    <location>
        <begin position="25"/>
        <end position="1405"/>
    </location>
</feature>
<name>A0A803JNW5_XENTR</name>
<dbReference type="SUPFAM" id="SSF49410">
    <property type="entry name" value="Alpha-macroglobulin receptor domain"/>
    <property type="match status" value="1"/>
</dbReference>
<dbReference type="InterPro" id="IPR013783">
    <property type="entry name" value="Ig-like_fold"/>
</dbReference>
<dbReference type="Gene3D" id="2.60.40.10">
    <property type="entry name" value="Immunoglobulins"/>
    <property type="match status" value="1"/>
</dbReference>
<dbReference type="Gene3D" id="2.60.40.1940">
    <property type="match status" value="1"/>
</dbReference>
<dbReference type="SMART" id="SM01419">
    <property type="entry name" value="Thiol-ester_cl"/>
    <property type="match status" value="1"/>
</dbReference>
<organism evidence="8">
    <name type="scientific">Xenopus tropicalis</name>
    <name type="common">Western clawed frog</name>
    <name type="synonym">Silurana tropicalis</name>
    <dbReference type="NCBI Taxonomy" id="8364"/>
    <lineage>
        <taxon>Eukaryota</taxon>
        <taxon>Metazoa</taxon>
        <taxon>Chordata</taxon>
        <taxon>Craniata</taxon>
        <taxon>Vertebrata</taxon>
        <taxon>Euteleostomi</taxon>
        <taxon>Amphibia</taxon>
        <taxon>Batrachia</taxon>
        <taxon>Anura</taxon>
        <taxon>Pipoidea</taxon>
        <taxon>Pipidae</taxon>
        <taxon>Xenopodinae</taxon>
        <taxon>Xenopus</taxon>
        <taxon>Silurana</taxon>
    </lineage>
</organism>
<dbReference type="InterPro" id="IPR019742">
    <property type="entry name" value="MacrogloblnA2_CS"/>
</dbReference>
<feature type="domain" description="Alpha-macroglobulin receptor-binding" evidence="7">
    <location>
        <begin position="1262"/>
        <end position="1346"/>
    </location>
</feature>
<dbReference type="InterPro" id="IPR002890">
    <property type="entry name" value="MG2"/>
</dbReference>
<evidence type="ECO:0000259" key="7">
    <source>
        <dbReference type="SMART" id="SM01361"/>
    </source>
</evidence>
<evidence type="ECO:0000313" key="8">
    <source>
        <dbReference type="Ensembl" id="ENSXETP00000109660"/>
    </source>
</evidence>
<dbReference type="InterPro" id="IPR041813">
    <property type="entry name" value="A2M_TED"/>
</dbReference>
<dbReference type="InterPro" id="IPR011625">
    <property type="entry name" value="A2M_N_BRD"/>
</dbReference>
<dbReference type="CDD" id="cd02897">
    <property type="entry name" value="A2M_2"/>
    <property type="match status" value="1"/>
</dbReference>
<dbReference type="InterPro" id="IPR001599">
    <property type="entry name" value="Macroglobln_a2"/>
</dbReference>
<dbReference type="InterPro" id="IPR009048">
    <property type="entry name" value="A-macroglobulin_rcpt-bd"/>
</dbReference>
<keyword evidence="2" id="KW-1015">Disulfide bond</keyword>
<feature type="domain" description="Alpha-2-macroglobulin bait region" evidence="5">
    <location>
        <begin position="462"/>
        <end position="593"/>
    </location>
</feature>
<dbReference type="GO" id="GO:0004866">
    <property type="term" value="F:endopeptidase inhibitor activity"/>
    <property type="evidence" value="ECO:0007669"/>
    <property type="project" value="InterPro"/>
</dbReference>
<dbReference type="Pfam" id="PF17791">
    <property type="entry name" value="MG3"/>
    <property type="match status" value="1"/>
</dbReference>
<dbReference type="InterPro" id="IPR036595">
    <property type="entry name" value="A-macroglobulin_rcpt-bd_sf"/>
</dbReference>
<feature type="signal peptide" evidence="4">
    <location>
        <begin position="1"/>
        <end position="24"/>
    </location>
</feature>
<dbReference type="Pfam" id="PF07703">
    <property type="entry name" value="A2M_BRD"/>
    <property type="match status" value="1"/>
</dbReference>
<dbReference type="Pfam" id="PF00207">
    <property type="entry name" value="A2M"/>
    <property type="match status" value="1"/>
</dbReference>
<dbReference type="Gene3D" id="2.20.130.20">
    <property type="match status" value="1"/>
</dbReference>
<evidence type="ECO:0008006" key="9">
    <source>
        <dbReference type="Google" id="ProtNLM"/>
    </source>
</evidence>
<dbReference type="InterPro" id="IPR011626">
    <property type="entry name" value="Alpha-macroglobulin_TED"/>
</dbReference>
<dbReference type="Pfam" id="PF07677">
    <property type="entry name" value="A2M_recep"/>
    <property type="match status" value="1"/>
</dbReference>
<dbReference type="Gene3D" id="2.60.120.1540">
    <property type="match status" value="1"/>
</dbReference>
<dbReference type="SMART" id="SM01361">
    <property type="entry name" value="A2M_recep"/>
    <property type="match status" value="1"/>
</dbReference>
<evidence type="ECO:0000259" key="6">
    <source>
        <dbReference type="SMART" id="SM01360"/>
    </source>
</evidence>
<dbReference type="Bgee" id="ENSXETG00000037232">
    <property type="expression patterns" value="Expressed in skin of body and 1 other cell type or tissue"/>
</dbReference>
<dbReference type="InterPro" id="IPR047565">
    <property type="entry name" value="Alpha-macroglob_thiol-ester_cl"/>
</dbReference>
<dbReference type="PROSITE" id="PS00477">
    <property type="entry name" value="ALPHA_2_MACROGLOBULIN"/>
    <property type="match status" value="1"/>
</dbReference>
<keyword evidence="1 4" id="KW-0732">Signal</keyword>
<evidence type="ECO:0000256" key="3">
    <source>
        <dbReference type="ARBA" id="ARBA00023180"/>
    </source>
</evidence>
<evidence type="ECO:0000256" key="4">
    <source>
        <dbReference type="SAM" id="SignalP"/>
    </source>
</evidence>
<dbReference type="InterPro" id="IPR050473">
    <property type="entry name" value="A2M/Complement_sys"/>
</dbReference>
<evidence type="ECO:0000256" key="1">
    <source>
        <dbReference type="ARBA" id="ARBA00022729"/>
    </source>
</evidence>
<dbReference type="Ensembl" id="ENSXETT00000105739">
    <property type="protein sequence ID" value="ENSXETP00000109660"/>
    <property type="gene ID" value="ENSXETG00000037232"/>
</dbReference>
<dbReference type="SMART" id="SM01359">
    <property type="entry name" value="A2M_N_2"/>
    <property type="match status" value="1"/>
</dbReference>
<accession>A0A803JNW5</accession>
<reference evidence="8" key="1">
    <citation type="journal article" date="2010" name="Science">
        <title>The genome of the Western clawed frog Xenopus tropicalis.</title>
        <authorList>
            <person name="Hellsten U."/>
            <person name="Harland R.M."/>
            <person name="Gilchrist M.J."/>
            <person name="Hendrix D."/>
            <person name="Jurka J."/>
            <person name="Kapitonov V."/>
            <person name="Ovcharenko I."/>
            <person name="Putnam N.H."/>
            <person name="Shu S."/>
            <person name="Taher L."/>
            <person name="Blitz I.L."/>
            <person name="Blumberg B."/>
            <person name="Dichmann D.S."/>
            <person name="Dubchak I."/>
            <person name="Amaya E."/>
            <person name="Detter J.C."/>
            <person name="Fletcher R."/>
            <person name="Gerhard D.S."/>
            <person name="Goodstein D."/>
            <person name="Graves T."/>
            <person name="Grigoriev I.V."/>
            <person name="Grimwood J."/>
            <person name="Kawashima T."/>
            <person name="Lindquist E."/>
            <person name="Lucas S.M."/>
            <person name="Mead P.E."/>
            <person name="Mitros T."/>
            <person name="Ogino H."/>
            <person name="Ohta Y."/>
            <person name="Poliakov A.V."/>
            <person name="Pollet N."/>
            <person name="Robert J."/>
            <person name="Salamov A."/>
            <person name="Sater A.K."/>
            <person name="Schmutz J."/>
            <person name="Terry A."/>
            <person name="Vize P.D."/>
            <person name="Warren W.C."/>
            <person name="Wells D."/>
            <person name="Wills A."/>
            <person name="Wilson R.K."/>
            <person name="Zimmerman L.B."/>
            <person name="Zorn A.M."/>
            <person name="Grainger R."/>
            <person name="Grammer T."/>
            <person name="Khokha M.K."/>
            <person name="Richardson P.M."/>
            <person name="Rokhsar D.S."/>
        </authorList>
    </citation>
    <scope>NUCLEOTIDE SEQUENCE [LARGE SCALE GENOMIC DNA]</scope>
    <source>
        <strain evidence="8">Nigerian</strain>
    </source>
</reference>
<dbReference type="PANTHER" id="PTHR11412:SF183">
    <property type="entry name" value="CD109 ANTIGEN-LIKE"/>
    <property type="match status" value="1"/>
</dbReference>
<dbReference type="SUPFAM" id="SSF48239">
    <property type="entry name" value="Terpenoid cyclases/Protein prenyltransferases"/>
    <property type="match status" value="1"/>
</dbReference>
<dbReference type="SMART" id="SM01360">
    <property type="entry name" value="A2M"/>
    <property type="match status" value="1"/>
</dbReference>
<dbReference type="Pfam" id="PF01835">
    <property type="entry name" value="MG2"/>
    <property type="match status" value="1"/>
</dbReference>
<sequence>MYLLDHLLLRCICLSLLIFHFSDARASYYITVPYYIYPGINTTLSVHWFGSSYPEINVTAGILHQDVTVAQATQVFQKDAIGIMSIPAIPVNSSNYYGYLLFVNGSAGNELIFTDNFYVTKFKQIQTNTFIETDKKNYRPQETVKIRVITVYNDLTPYKGPINIYITDSSYNTIKQILNQTTELGVFSTEVLLPANSALGSLFITAGPNGYETYGYIIVVQNEPPDFDVTIVAPSYYYKQNKEDFVGKVFATYSSGRPVKGTVTLSLKLHTYYLSIFDYSYYSYVYPDDLISVNKTFEIYGSVNFSFSYYEAFKCPFWQSFILTASVTEEKTGKTVTASWNIERATSEYRMFVVGQPDLSIPIQNVTAKIQIQRSDDLPLTQEEMNTNVLITISSSKLYSDYLINTRNYSMSESGIINIEIPLSNNLTYNSFSTFAIKATYKGSTQSLDLYTPYFWYWNPSIYMKVPDTPMQTGIPFTISVGTVPEVQNVYYVVIGGRVIVAAGKTSNSSFTLTAKTSWLPFVEVTVYFINPDTSFGNDISTYTKKFYIKGNKVALSWSKSKAKPSEHVSLTISNITKTPAIVGLKVADINDKLSGNTNSLAAKVGNIYLWRYYSPYSDGHISDSYYSGQEIYSGFPNNDPINQPVNFQPHISETWIWLQTHISSGANSSLQVTVPLKFMTWVASAFVISEELGLVVSEQYPELEAFQPLLLTLNAPRTVIRGENFILKVTLETYIATDFQATLKLEPSSSFEIIIPDNNTNSVPGQRSVFIQSNGSKEVLFPINPTKLGEMSLTVQANALGFSDSATQTVLVKAEGIQHVYSSSVILKAGAHAKKLSFTFPVDVVVDTKQASLSITGNFLAPSIKGLESLIQLPTGCGEQNMIHFAPVIYSLQYLIATNQITEDFRTKAIRFMEKGYQTELNYWRSGGSFSAFGSRDYSESTWLSAFVLRCLLQARQFISINEEVLYRTKEWLFQNLDEETGIFQEPGQILNTRLQGGSNGVIAHNAYILIALLEDEGNKNVTYRMNKTIQYLENKTEEGITSNYTLSIVAYALSVANSSKAAAALTQLNSRANSTGLQRYWSSGIDPSNDWQPLSADIETAAYALLSHCQQNRIAEGVPIMNWLSQHRNHLGGYSSTQDTVMALLALTKFMTLVPTSNNTSLTVSVTDSGSIVPNTFNITNENLLVLQSQQIYALEPLELVVSAAGEGAALLQLKVVYNSKGEAVPSEVFKMSATVNDSDSHNRISVNVCSSYQGPEKEPGMILWEVDTLSGFKLDPVGINLNDPLKLVETKDEKVFLYFDSMNASENCVAVPMVRTSMVVGSQAALITILDYYNPEIRTTRIYNSDKLSKATVCEFCGLNCNNCISNVTTSTNTTEQVSNSSATAPKLAMLWFCVICMWNIL</sequence>
<dbReference type="Pfam" id="PF07678">
    <property type="entry name" value="TED_complement"/>
    <property type="match status" value="1"/>
</dbReference>